<dbReference type="HOGENOM" id="CLU_1424434_0_0_1"/>
<keyword evidence="2" id="KW-1185">Reference proteome</keyword>
<reference evidence="1" key="3">
    <citation type="submission" date="2025-08" db="UniProtKB">
        <authorList>
            <consortium name="Ensembl"/>
        </authorList>
    </citation>
    <scope>IDENTIFICATION</scope>
</reference>
<dbReference type="Proteomes" id="UP000008144">
    <property type="component" value="Chromosome 14"/>
</dbReference>
<accession>F7AZL8</accession>
<reference evidence="2" key="1">
    <citation type="journal article" date="2002" name="Science">
        <title>The draft genome of Ciona intestinalis: insights into chordate and vertebrate origins.</title>
        <authorList>
            <person name="Dehal P."/>
            <person name="Satou Y."/>
            <person name="Campbell R.K."/>
            <person name="Chapman J."/>
            <person name="Degnan B."/>
            <person name="De Tomaso A."/>
            <person name="Davidson B."/>
            <person name="Di Gregorio A."/>
            <person name="Gelpke M."/>
            <person name="Goodstein D.M."/>
            <person name="Harafuji N."/>
            <person name="Hastings K.E."/>
            <person name="Ho I."/>
            <person name="Hotta K."/>
            <person name="Huang W."/>
            <person name="Kawashima T."/>
            <person name="Lemaire P."/>
            <person name="Martinez D."/>
            <person name="Meinertzhagen I.A."/>
            <person name="Necula S."/>
            <person name="Nonaka M."/>
            <person name="Putnam N."/>
            <person name="Rash S."/>
            <person name="Saiga H."/>
            <person name="Satake M."/>
            <person name="Terry A."/>
            <person name="Yamada L."/>
            <person name="Wang H.G."/>
            <person name="Awazu S."/>
            <person name="Azumi K."/>
            <person name="Boore J."/>
            <person name="Branno M."/>
            <person name="Chin-Bow S."/>
            <person name="DeSantis R."/>
            <person name="Doyle S."/>
            <person name="Francino P."/>
            <person name="Keys D.N."/>
            <person name="Haga S."/>
            <person name="Hayashi H."/>
            <person name="Hino K."/>
            <person name="Imai K.S."/>
            <person name="Inaba K."/>
            <person name="Kano S."/>
            <person name="Kobayashi K."/>
            <person name="Kobayashi M."/>
            <person name="Lee B.I."/>
            <person name="Makabe K.W."/>
            <person name="Manohar C."/>
            <person name="Matassi G."/>
            <person name="Medina M."/>
            <person name="Mochizuki Y."/>
            <person name="Mount S."/>
            <person name="Morishita T."/>
            <person name="Miura S."/>
            <person name="Nakayama A."/>
            <person name="Nishizaka S."/>
            <person name="Nomoto H."/>
            <person name="Ohta F."/>
            <person name="Oishi K."/>
            <person name="Rigoutsos I."/>
            <person name="Sano M."/>
            <person name="Sasaki A."/>
            <person name="Sasakura Y."/>
            <person name="Shoguchi E."/>
            <person name="Shin-i T."/>
            <person name="Spagnuolo A."/>
            <person name="Stainier D."/>
            <person name="Suzuki M.M."/>
            <person name="Tassy O."/>
            <person name="Takatori N."/>
            <person name="Tokuoka M."/>
            <person name="Yagi K."/>
            <person name="Yoshizaki F."/>
            <person name="Wada S."/>
            <person name="Zhang C."/>
            <person name="Hyatt P.D."/>
            <person name="Larimer F."/>
            <person name="Detter C."/>
            <person name="Doggett N."/>
            <person name="Glavina T."/>
            <person name="Hawkins T."/>
            <person name="Richardson P."/>
            <person name="Lucas S."/>
            <person name="Kohara Y."/>
            <person name="Levine M."/>
            <person name="Satoh N."/>
            <person name="Rokhsar D.S."/>
        </authorList>
    </citation>
    <scope>NUCLEOTIDE SEQUENCE [LARGE SCALE GENOMIC DNA]</scope>
</reference>
<dbReference type="AlphaFoldDB" id="F7AZL8"/>
<dbReference type="Ensembl" id="ENSCINT00000026249.2">
    <property type="protein sequence ID" value="ENSCINP00000026003.2"/>
    <property type="gene ID" value="ENSCING00000001305.3"/>
</dbReference>
<dbReference type="EMBL" id="EAAA01001321">
    <property type="status" value="NOT_ANNOTATED_CDS"/>
    <property type="molecule type" value="Genomic_DNA"/>
</dbReference>
<name>F7AZL8_CIOIN</name>
<reference evidence="1" key="2">
    <citation type="journal article" date="2008" name="Genome Biol.">
        <title>Improved genome assembly and evidence-based global gene model set for the chordate Ciona intestinalis: new insight into intron and operon populations.</title>
        <authorList>
            <person name="Satou Y."/>
            <person name="Mineta K."/>
            <person name="Ogasawara M."/>
            <person name="Sasakura Y."/>
            <person name="Shoguchi E."/>
            <person name="Ueno K."/>
            <person name="Yamada L."/>
            <person name="Matsumoto J."/>
            <person name="Wasserscheid J."/>
            <person name="Dewar K."/>
            <person name="Wiley G.B."/>
            <person name="Macmil S.L."/>
            <person name="Roe B.A."/>
            <person name="Zeller R.W."/>
            <person name="Hastings K.E."/>
            <person name="Lemaire P."/>
            <person name="Lindquist E."/>
            <person name="Endo T."/>
            <person name="Hotta K."/>
            <person name="Inaba K."/>
        </authorList>
    </citation>
    <scope>NUCLEOTIDE SEQUENCE [LARGE SCALE GENOMIC DNA]</scope>
    <source>
        <strain evidence="1">wild type</strain>
    </source>
</reference>
<evidence type="ECO:0000313" key="2">
    <source>
        <dbReference type="Proteomes" id="UP000008144"/>
    </source>
</evidence>
<reference evidence="1" key="4">
    <citation type="submission" date="2025-09" db="UniProtKB">
        <authorList>
            <consortium name="Ensembl"/>
        </authorList>
    </citation>
    <scope>IDENTIFICATION</scope>
</reference>
<evidence type="ECO:0000313" key="1">
    <source>
        <dbReference type="Ensembl" id="ENSCINP00000026003.2"/>
    </source>
</evidence>
<organism evidence="1 2">
    <name type="scientific">Ciona intestinalis</name>
    <name type="common">Transparent sea squirt</name>
    <name type="synonym">Ascidia intestinalis</name>
    <dbReference type="NCBI Taxonomy" id="7719"/>
    <lineage>
        <taxon>Eukaryota</taxon>
        <taxon>Metazoa</taxon>
        <taxon>Chordata</taxon>
        <taxon>Tunicata</taxon>
        <taxon>Ascidiacea</taxon>
        <taxon>Phlebobranchia</taxon>
        <taxon>Cionidae</taxon>
        <taxon>Ciona</taxon>
    </lineage>
</organism>
<sequence>MNTMGGFKCICGEVGSEASCTGNMTETSYFYGMIELNSTFKFNNKLLNTSSSDFTDMAQFIGDELSTYFGQNTGFNMTATVFGFMNGSELITAQYVVDIEGQGHKIVSTGMLLSSFFASMSMRNLSRDGFTFGGFPFKLKRIGWVDVRMLLPKEDSYDKEEDVFKIKFSSYIQLNTALSQRYNKLGGNILK</sequence>
<evidence type="ECO:0008006" key="3">
    <source>
        <dbReference type="Google" id="ProtNLM"/>
    </source>
</evidence>
<protein>
    <recommendedName>
        <fullName evidence="3">SEA domain-containing protein</fullName>
    </recommendedName>
</protein>
<dbReference type="InParanoid" id="F7AZL8"/>
<proteinExistence type="predicted"/>